<reference evidence="5" key="3">
    <citation type="submission" date="2025-09" db="UniProtKB">
        <authorList>
            <consortium name="Ensembl"/>
        </authorList>
    </citation>
    <scope>IDENTIFICATION</scope>
</reference>
<evidence type="ECO:0000313" key="5">
    <source>
        <dbReference type="Ensembl" id="ENSAOCP00000027380.2"/>
    </source>
</evidence>
<dbReference type="SMART" id="SM00028">
    <property type="entry name" value="TPR"/>
    <property type="match status" value="5"/>
</dbReference>
<dbReference type="AlphaFoldDB" id="A0A3Q1CK29"/>
<dbReference type="FunFam" id="1.25.40.10:FF:000032">
    <property type="entry name" value="Interferon-induced protein with tetratricopeptide repeats 5"/>
    <property type="match status" value="1"/>
</dbReference>
<dbReference type="SUPFAM" id="SSF48452">
    <property type="entry name" value="TPR-like"/>
    <property type="match status" value="2"/>
</dbReference>
<proteinExistence type="inferred from homology"/>
<organism evidence="5 6">
    <name type="scientific">Amphiprion ocellaris</name>
    <name type="common">Clown anemonefish</name>
    <dbReference type="NCBI Taxonomy" id="80972"/>
    <lineage>
        <taxon>Eukaryota</taxon>
        <taxon>Metazoa</taxon>
        <taxon>Chordata</taxon>
        <taxon>Craniata</taxon>
        <taxon>Vertebrata</taxon>
        <taxon>Euteleostomi</taxon>
        <taxon>Actinopterygii</taxon>
        <taxon>Neopterygii</taxon>
        <taxon>Teleostei</taxon>
        <taxon>Neoteleostei</taxon>
        <taxon>Acanthomorphata</taxon>
        <taxon>Ovalentaria</taxon>
        <taxon>Pomacentridae</taxon>
        <taxon>Amphiprion</taxon>
    </lineage>
</organism>
<keyword evidence="2 4" id="KW-0802">TPR repeat</keyword>
<dbReference type="GO" id="GO:0005829">
    <property type="term" value="C:cytosol"/>
    <property type="evidence" value="ECO:0007669"/>
    <property type="project" value="TreeGrafter"/>
</dbReference>
<evidence type="ECO:0000256" key="2">
    <source>
        <dbReference type="ARBA" id="ARBA00022803"/>
    </source>
</evidence>
<evidence type="ECO:0000256" key="4">
    <source>
        <dbReference type="PROSITE-ProRule" id="PRU00339"/>
    </source>
</evidence>
<sequence>MLVLSEASVKASLSSVSFLHPALNRTFRSCCFTSVQFHLKTTMSDVAEELRCRLQQLQSCFTWSLKEEDLQLDDLNRQLQHDIHLQLGQRGATAHYCRLLAYVRYLQGRPQEALALLSQSEDRTRECYGDDSERRLIVTYGDMAWIHYHHGDQKQAESYCSRVQHILVKHPSGSSELLPEVLGEKGWTLLKFSKSLYPAAIECFRGALLLQPDHWEWNTGLAIALYRTEPHPAVLGTPPEESLATKQLRRALKFSPDDGVLLALLALKLVQQHKYHEAEALVERALVGPDDDQVIRYVAKYLRMQDQLDQSIDLLHRALKGRSQSAFIHHQLGLCYLRKKKNLLSNKPKPEKEVQQWRRLSIHHLEEAIRLKNGLKSAKADLALQYAEESDMKRAQEMFDDVLQELEEESPSIRQSMSRCYAEFCHYHSIQKDVAISFYKKALEFSTNTSDGKHCAKKLKLMAERRLRNNPADGASYGILGYVARAEGDYKRAAGFYEDALEREPENTEFLSVLCELRLQLY</sequence>
<dbReference type="Pfam" id="PF13432">
    <property type="entry name" value="TPR_16"/>
    <property type="match status" value="1"/>
</dbReference>
<dbReference type="GeneTree" id="ENSGT00950000182946"/>
<dbReference type="PANTHER" id="PTHR10271">
    <property type="entry name" value="INTERFERON-INDUCED PROTEIN WITH TETRATRICOPEPTIDE REPEATS"/>
    <property type="match status" value="1"/>
</dbReference>
<comment type="similarity">
    <text evidence="3">Belongs to the IFIT family.</text>
</comment>
<keyword evidence="6" id="KW-1185">Reference proteome</keyword>
<dbReference type="PANTHER" id="PTHR10271:SF29">
    <property type="entry name" value="INTERFERON-INDUCED PROTEIN WITH TETRATRICOPEPTIDE REPEATS-RELATED"/>
    <property type="match status" value="1"/>
</dbReference>
<evidence type="ECO:0000256" key="1">
    <source>
        <dbReference type="ARBA" id="ARBA00022737"/>
    </source>
</evidence>
<dbReference type="InterPro" id="IPR019734">
    <property type="entry name" value="TPR_rpt"/>
</dbReference>
<dbReference type="InterPro" id="IPR011990">
    <property type="entry name" value="TPR-like_helical_dom_sf"/>
</dbReference>
<keyword evidence="1" id="KW-0677">Repeat</keyword>
<reference evidence="5 6" key="1">
    <citation type="submission" date="2022-01" db="EMBL/GenBank/DDBJ databases">
        <title>A chromosome-scale genome assembly of the false clownfish, Amphiprion ocellaris.</title>
        <authorList>
            <person name="Ryu T."/>
        </authorList>
    </citation>
    <scope>NUCLEOTIDE SEQUENCE [LARGE SCALE GENOMIC DNA]</scope>
</reference>
<evidence type="ECO:0000256" key="3">
    <source>
        <dbReference type="ARBA" id="ARBA00038336"/>
    </source>
</evidence>
<dbReference type="Gene3D" id="1.25.40.10">
    <property type="entry name" value="Tetratricopeptide repeat domain"/>
    <property type="match status" value="3"/>
</dbReference>
<dbReference type="STRING" id="80972.ENSAOCP00000027380"/>
<dbReference type="PROSITE" id="PS50005">
    <property type="entry name" value="TPR"/>
    <property type="match status" value="1"/>
</dbReference>
<dbReference type="GO" id="GO:0051607">
    <property type="term" value="P:defense response to virus"/>
    <property type="evidence" value="ECO:0007669"/>
    <property type="project" value="TreeGrafter"/>
</dbReference>
<name>A0A3Q1CK29_AMPOC</name>
<protein>
    <submittedName>
        <fullName evidence="5">Uncharacterized protein</fullName>
    </submittedName>
</protein>
<reference evidence="5" key="2">
    <citation type="submission" date="2025-08" db="UniProtKB">
        <authorList>
            <consortium name="Ensembl"/>
        </authorList>
    </citation>
    <scope>IDENTIFICATION</scope>
</reference>
<accession>A0A3Q1CK29</accession>
<feature type="repeat" description="TPR" evidence="4">
    <location>
        <begin position="474"/>
        <end position="507"/>
    </location>
</feature>
<dbReference type="OMA" id="CEKGWSL"/>
<dbReference type="Proteomes" id="UP001501940">
    <property type="component" value="Chromosome 18"/>
</dbReference>
<dbReference type="Pfam" id="PF13424">
    <property type="entry name" value="TPR_12"/>
    <property type="match status" value="1"/>
</dbReference>
<dbReference type="Ensembl" id="ENSAOCT00000019493.2">
    <property type="protein sequence ID" value="ENSAOCP00000027380.2"/>
    <property type="gene ID" value="ENSAOCG00000016298.2"/>
</dbReference>
<evidence type="ECO:0000313" key="6">
    <source>
        <dbReference type="Proteomes" id="UP001501940"/>
    </source>
</evidence>